<proteinExistence type="predicted"/>
<sequence length="106" mass="11178">SGKARAEQTAALFAYALSPPDGVVSVSGLAPKDDVVPVANALVGESRPVMLVGHLPFMARLASCLVTGDAERPAVRFVNGGVVCLERKDAYWLVSWILTPEMARAV</sequence>
<dbReference type="AlphaFoldDB" id="X0TSK0"/>
<accession>X0TSK0</accession>
<feature type="non-terminal residue" evidence="1">
    <location>
        <position position="1"/>
    </location>
</feature>
<gene>
    <name evidence="1" type="ORF">S01H1_21659</name>
</gene>
<dbReference type="Gene3D" id="3.40.50.1240">
    <property type="entry name" value="Phosphoglycerate mutase-like"/>
    <property type="match status" value="1"/>
</dbReference>
<dbReference type="EMBL" id="BARS01012051">
    <property type="protein sequence ID" value="GAF96528.1"/>
    <property type="molecule type" value="Genomic_DNA"/>
</dbReference>
<name>X0TSK0_9ZZZZ</name>
<dbReference type="InterPro" id="IPR029033">
    <property type="entry name" value="His_PPase_superfam"/>
</dbReference>
<organism evidence="1">
    <name type="scientific">marine sediment metagenome</name>
    <dbReference type="NCBI Taxonomy" id="412755"/>
    <lineage>
        <taxon>unclassified sequences</taxon>
        <taxon>metagenomes</taxon>
        <taxon>ecological metagenomes</taxon>
    </lineage>
</organism>
<evidence type="ECO:0000313" key="1">
    <source>
        <dbReference type="EMBL" id="GAF96528.1"/>
    </source>
</evidence>
<evidence type="ECO:0008006" key="2">
    <source>
        <dbReference type="Google" id="ProtNLM"/>
    </source>
</evidence>
<dbReference type="SUPFAM" id="SSF53254">
    <property type="entry name" value="Phosphoglycerate mutase-like"/>
    <property type="match status" value="1"/>
</dbReference>
<reference evidence="1" key="1">
    <citation type="journal article" date="2014" name="Front. Microbiol.">
        <title>High frequency of phylogenetically diverse reductive dehalogenase-homologous genes in deep subseafloor sedimentary metagenomes.</title>
        <authorList>
            <person name="Kawai M."/>
            <person name="Futagami T."/>
            <person name="Toyoda A."/>
            <person name="Takaki Y."/>
            <person name="Nishi S."/>
            <person name="Hori S."/>
            <person name="Arai W."/>
            <person name="Tsubouchi T."/>
            <person name="Morono Y."/>
            <person name="Uchiyama I."/>
            <person name="Ito T."/>
            <person name="Fujiyama A."/>
            <person name="Inagaki F."/>
            <person name="Takami H."/>
        </authorList>
    </citation>
    <scope>NUCLEOTIDE SEQUENCE</scope>
    <source>
        <strain evidence="1">Expedition CK06-06</strain>
    </source>
</reference>
<comment type="caution">
    <text evidence="1">The sequence shown here is derived from an EMBL/GenBank/DDBJ whole genome shotgun (WGS) entry which is preliminary data.</text>
</comment>
<protein>
    <recommendedName>
        <fullName evidence="2">Phosphohistidine phosphatase SixA</fullName>
    </recommendedName>
</protein>